<sequence length="83" mass="10141">MWCGNIWEPIVSLFKNDHNVKQPLIRKTKWPTDVLIHFCRFSLDAISPRERQMSPIRHAYMKAFHYLPGKQQRREHNKCTWFM</sequence>
<organism evidence="1 2">
    <name type="scientific">Plasmodium ovale wallikeri</name>
    <dbReference type="NCBI Taxonomy" id="864142"/>
    <lineage>
        <taxon>Eukaryota</taxon>
        <taxon>Sar</taxon>
        <taxon>Alveolata</taxon>
        <taxon>Apicomplexa</taxon>
        <taxon>Aconoidasida</taxon>
        <taxon>Haemosporida</taxon>
        <taxon>Plasmodiidae</taxon>
        <taxon>Plasmodium</taxon>
        <taxon>Plasmodium (Plasmodium)</taxon>
    </lineage>
</organism>
<evidence type="ECO:0000313" key="2">
    <source>
        <dbReference type="Proteomes" id="UP000078555"/>
    </source>
</evidence>
<name>A0A1A8YVN4_PLAOA</name>
<dbReference type="AlphaFoldDB" id="A0A1A8YVN4"/>
<keyword evidence="2" id="KW-1185">Reference proteome</keyword>
<accession>A0A1A8YVN4</accession>
<gene>
    <name evidence="1" type="ORF">POVWA1_029020</name>
</gene>
<evidence type="ECO:0000313" key="1">
    <source>
        <dbReference type="EMBL" id="SBT35745.1"/>
    </source>
</evidence>
<proteinExistence type="predicted"/>
<dbReference type="Proteomes" id="UP000078555">
    <property type="component" value="Unassembled WGS sequence"/>
</dbReference>
<protein>
    <submittedName>
        <fullName evidence="1">Uncharacterized protein</fullName>
    </submittedName>
</protein>
<dbReference type="EMBL" id="FLRD01000085">
    <property type="protein sequence ID" value="SBT35745.1"/>
    <property type="molecule type" value="Genomic_DNA"/>
</dbReference>
<reference evidence="2" key="1">
    <citation type="submission" date="2016-05" db="EMBL/GenBank/DDBJ databases">
        <authorList>
            <person name="Naeem R."/>
        </authorList>
    </citation>
    <scope>NUCLEOTIDE SEQUENCE [LARGE SCALE GENOMIC DNA]</scope>
</reference>